<dbReference type="RefSeq" id="WP_167364103.1">
    <property type="nucleotide sequence ID" value="NZ_JXLC01000018.1"/>
</dbReference>
<accession>A0AA91GDH5</accession>
<organism evidence="1 2">
    <name type="scientific">Enterococcus silesiacus</name>
    <dbReference type="NCBI Taxonomy" id="332949"/>
    <lineage>
        <taxon>Bacteria</taxon>
        <taxon>Bacillati</taxon>
        <taxon>Bacillota</taxon>
        <taxon>Bacilli</taxon>
        <taxon>Lactobacillales</taxon>
        <taxon>Enterococcaceae</taxon>
        <taxon>Enterococcus</taxon>
    </lineage>
</organism>
<evidence type="ECO:0000313" key="2">
    <source>
        <dbReference type="Proteomes" id="UP000183039"/>
    </source>
</evidence>
<dbReference type="Proteomes" id="UP000183039">
    <property type="component" value="Unassembled WGS sequence"/>
</dbReference>
<comment type="caution">
    <text evidence="1">The sequence shown here is derived from an EMBL/GenBank/DDBJ whole genome shotgun (WGS) entry which is preliminary data.</text>
</comment>
<dbReference type="EMBL" id="JXLC01000018">
    <property type="protein sequence ID" value="OJG90704.1"/>
    <property type="molecule type" value="Genomic_DNA"/>
</dbReference>
<dbReference type="AlphaFoldDB" id="A0AA91GDH5"/>
<gene>
    <name evidence="1" type="ORF">RV15_GL001055</name>
</gene>
<protein>
    <submittedName>
        <fullName evidence="1">Uncharacterized protein</fullName>
    </submittedName>
</protein>
<sequence>MSKPFNFNDLYEEIKQEQNDNLNAKTVTDFYSHWGKPFTITGLKNKVEKEPEIPP</sequence>
<evidence type="ECO:0000313" key="1">
    <source>
        <dbReference type="EMBL" id="OJG90704.1"/>
    </source>
</evidence>
<reference evidence="1 2" key="1">
    <citation type="submission" date="2014-12" db="EMBL/GenBank/DDBJ databases">
        <title>Draft genome sequences of 29 type strains of Enterococci.</title>
        <authorList>
            <person name="Zhong Z."/>
            <person name="Sun Z."/>
            <person name="Liu W."/>
            <person name="Zhang W."/>
            <person name="Zhang H."/>
        </authorList>
    </citation>
    <scope>NUCLEOTIDE SEQUENCE [LARGE SCALE GENOMIC DNA]</scope>
    <source>
        <strain evidence="1 2">DSM 22801</strain>
    </source>
</reference>
<proteinExistence type="predicted"/>
<name>A0AA91GDH5_9ENTE</name>